<dbReference type="InterPro" id="IPR000182">
    <property type="entry name" value="GNAT_dom"/>
</dbReference>
<dbReference type="GO" id="GO:0016747">
    <property type="term" value="F:acyltransferase activity, transferring groups other than amino-acyl groups"/>
    <property type="evidence" value="ECO:0007669"/>
    <property type="project" value="InterPro"/>
</dbReference>
<proteinExistence type="predicted"/>
<protein>
    <submittedName>
        <fullName evidence="2">GCN5 family acetyltransferase</fullName>
    </submittedName>
</protein>
<sequence length="196" mass="21485">MTSTAFTIRPATSERFDDVATVLGPRNPDSAVCWCLTYRLPSKENRALTGRERAQRVQELCARPIPPGVLAYDGGTVVGWCGVAPRAELHSFAHSRRIPHVDDLPVWAVWCFRVRGGQRGRGVAQALLEGAVEHARGHGAPAVEGYPVDNGDRKVDTTMAYVGTRAMFERAGFTKTADTTSVLNGFPRILMRLPLR</sequence>
<accession>A0A0A6YDF6</accession>
<dbReference type="SUPFAM" id="SSF55729">
    <property type="entry name" value="Acyl-CoA N-acyltransferases (Nat)"/>
    <property type="match status" value="1"/>
</dbReference>
<dbReference type="Gene3D" id="3.40.630.30">
    <property type="match status" value="1"/>
</dbReference>
<evidence type="ECO:0000313" key="2">
    <source>
        <dbReference type="EMBL" id="KHD99102.1"/>
    </source>
</evidence>
<feature type="domain" description="N-acetyltransferase" evidence="1">
    <location>
        <begin position="6"/>
        <end position="196"/>
    </location>
</feature>
<dbReference type="PROSITE" id="PS51186">
    <property type="entry name" value="GNAT"/>
    <property type="match status" value="1"/>
</dbReference>
<keyword evidence="3" id="KW-1185">Reference proteome</keyword>
<keyword evidence="2" id="KW-0808">Transferase</keyword>
<dbReference type="Pfam" id="PF00583">
    <property type="entry name" value="Acetyltransf_1"/>
    <property type="match status" value="1"/>
</dbReference>
<name>A0A0A6YDF6_KOCRO</name>
<gene>
    <name evidence="2" type="ORF">GY22_01985</name>
</gene>
<dbReference type="AlphaFoldDB" id="A0A0A6YDF6"/>
<dbReference type="Proteomes" id="UP000030466">
    <property type="component" value="Unassembled WGS sequence"/>
</dbReference>
<organism evidence="2 3">
    <name type="scientific">Kocuria rosea subsp. polaris</name>
    <dbReference type="NCBI Taxonomy" id="136273"/>
    <lineage>
        <taxon>Bacteria</taxon>
        <taxon>Bacillati</taxon>
        <taxon>Actinomycetota</taxon>
        <taxon>Actinomycetes</taxon>
        <taxon>Micrococcales</taxon>
        <taxon>Micrococcaceae</taxon>
        <taxon>Kocuria</taxon>
    </lineage>
</organism>
<dbReference type="InterPro" id="IPR016181">
    <property type="entry name" value="Acyl_CoA_acyltransferase"/>
</dbReference>
<reference evidence="2 3" key="1">
    <citation type="journal article" date="2003" name="Int. J. Syst. Evol. Microbiol.">
        <title>Kocuria polaris sp. nov., an orange-pigmented psychrophilic bacterium isolated from an Antarctic cyanobacterial mat sample.</title>
        <authorList>
            <person name="Reddy G.S."/>
            <person name="Prakash J.S."/>
            <person name="Prabahar V."/>
            <person name="Matsumoto G.I."/>
            <person name="Stackebrandt E."/>
            <person name="Shivaji S."/>
        </authorList>
    </citation>
    <scope>NUCLEOTIDE SEQUENCE [LARGE SCALE GENOMIC DNA]</scope>
    <source>
        <strain evidence="2 3">CMS 76or</strain>
    </source>
</reference>
<evidence type="ECO:0000313" key="3">
    <source>
        <dbReference type="Proteomes" id="UP000030466"/>
    </source>
</evidence>
<evidence type="ECO:0000259" key="1">
    <source>
        <dbReference type="PROSITE" id="PS51186"/>
    </source>
</evidence>
<comment type="caution">
    <text evidence="2">The sequence shown here is derived from an EMBL/GenBank/DDBJ whole genome shotgun (WGS) entry which is preliminary data.</text>
</comment>
<dbReference type="EMBL" id="JSUH01000001">
    <property type="protein sequence ID" value="KHD99102.1"/>
    <property type="molecule type" value="Genomic_DNA"/>
</dbReference>
<dbReference type="RefSeq" id="WP_035923705.1">
    <property type="nucleotide sequence ID" value="NZ_JSUH01000001.1"/>
</dbReference>
<dbReference type="OrthoDB" id="3239945at2"/>